<keyword evidence="2" id="KW-0238">DNA-binding</keyword>
<proteinExistence type="predicted"/>
<dbReference type="InterPro" id="IPR018062">
    <property type="entry name" value="HTH_AraC-typ_CS"/>
</dbReference>
<evidence type="ECO:0000313" key="6">
    <source>
        <dbReference type="Proteomes" id="UP000612585"/>
    </source>
</evidence>
<dbReference type="SUPFAM" id="SSF52317">
    <property type="entry name" value="Class I glutamine amidotransferase-like"/>
    <property type="match status" value="1"/>
</dbReference>
<evidence type="ECO:0000256" key="2">
    <source>
        <dbReference type="ARBA" id="ARBA00023125"/>
    </source>
</evidence>
<dbReference type="CDD" id="cd03137">
    <property type="entry name" value="GATase1_AraC_1"/>
    <property type="match status" value="1"/>
</dbReference>
<dbReference type="InterPro" id="IPR018060">
    <property type="entry name" value="HTH_AraC"/>
</dbReference>
<evidence type="ECO:0000259" key="4">
    <source>
        <dbReference type="PROSITE" id="PS01124"/>
    </source>
</evidence>
<keyword evidence="3" id="KW-0804">Transcription</keyword>
<keyword evidence="6" id="KW-1185">Reference proteome</keyword>
<dbReference type="SMART" id="SM00342">
    <property type="entry name" value="HTH_ARAC"/>
    <property type="match status" value="1"/>
</dbReference>
<evidence type="ECO:0000313" key="5">
    <source>
        <dbReference type="EMBL" id="GIJ62238.1"/>
    </source>
</evidence>
<dbReference type="InterPro" id="IPR029062">
    <property type="entry name" value="Class_I_gatase-like"/>
</dbReference>
<dbReference type="Gene3D" id="3.40.50.880">
    <property type="match status" value="1"/>
</dbReference>
<keyword evidence="1" id="KW-0805">Transcription regulation</keyword>
<reference evidence="5" key="1">
    <citation type="submission" date="2021-01" db="EMBL/GenBank/DDBJ databases">
        <title>Whole genome shotgun sequence of Virgisporangium aurantiacum NBRC 16421.</title>
        <authorList>
            <person name="Komaki H."/>
            <person name="Tamura T."/>
        </authorList>
    </citation>
    <scope>NUCLEOTIDE SEQUENCE</scope>
    <source>
        <strain evidence="5">NBRC 16421</strain>
    </source>
</reference>
<dbReference type="PANTHER" id="PTHR43130">
    <property type="entry name" value="ARAC-FAMILY TRANSCRIPTIONAL REGULATOR"/>
    <property type="match status" value="1"/>
</dbReference>
<accession>A0A8J3ZG89</accession>
<comment type="caution">
    <text evidence="5">The sequence shown here is derived from an EMBL/GenBank/DDBJ whole genome shotgun (WGS) entry which is preliminary data.</text>
</comment>
<feature type="domain" description="HTH araC/xylS-type" evidence="4">
    <location>
        <begin position="213"/>
        <end position="311"/>
    </location>
</feature>
<dbReference type="Pfam" id="PF01965">
    <property type="entry name" value="DJ-1_PfpI"/>
    <property type="match status" value="1"/>
</dbReference>
<dbReference type="EMBL" id="BOPG01000076">
    <property type="protein sequence ID" value="GIJ62238.1"/>
    <property type="molecule type" value="Genomic_DNA"/>
</dbReference>
<dbReference type="InterPro" id="IPR002818">
    <property type="entry name" value="DJ-1/PfpI"/>
</dbReference>
<organism evidence="5 6">
    <name type="scientific">Virgisporangium aurantiacum</name>
    <dbReference type="NCBI Taxonomy" id="175570"/>
    <lineage>
        <taxon>Bacteria</taxon>
        <taxon>Bacillati</taxon>
        <taxon>Actinomycetota</taxon>
        <taxon>Actinomycetes</taxon>
        <taxon>Micromonosporales</taxon>
        <taxon>Micromonosporaceae</taxon>
        <taxon>Virgisporangium</taxon>
    </lineage>
</organism>
<dbReference type="InterPro" id="IPR009057">
    <property type="entry name" value="Homeodomain-like_sf"/>
</dbReference>
<protein>
    <submittedName>
        <fullName evidence="5">AraC family transcriptional regulator</fullName>
    </submittedName>
</protein>
<dbReference type="AlphaFoldDB" id="A0A8J3ZG89"/>
<evidence type="ECO:0000256" key="1">
    <source>
        <dbReference type="ARBA" id="ARBA00023015"/>
    </source>
</evidence>
<dbReference type="GO" id="GO:0003700">
    <property type="term" value="F:DNA-binding transcription factor activity"/>
    <property type="evidence" value="ECO:0007669"/>
    <property type="project" value="InterPro"/>
</dbReference>
<dbReference type="GO" id="GO:0043565">
    <property type="term" value="F:sequence-specific DNA binding"/>
    <property type="evidence" value="ECO:0007669"/>
    <property type="project" value="InterPro"/>
</dbReference>
<name>A0A8J3ZG89_9ACTN</name>
<sequence length="334" mass="36312">MSGFESIAVYVPDHVHTYSLGLVPEVFGGGAARGLPAFGIRYCTDRPGRLTTDLGLSFVVGNGPDRLAGADLLVVLPSAEPPEPSAELTAAIRGAHRRGAILASHGVGTYTLAATGLLDGRRATTHWLRVDDLAARHPAVEVVPQVLYVDEGRIVTGAGAGAGIDLYLHLVRREHGSTVANTIARYIVVPPYREGGRAQFAPAPSDSEGERLTGVMDWAAANLDRPLPVTEMARRALMSTRTFVRRFKAITGTTPHAWLLHQRLIRTEELLESTELPMEEVARRVGYASATVLRERFVKHRGVPLRAYRQAFDATATRRTAEPPDVRRYGSSDR</sequence>
<dbReference type="Gene3D" id="1.10.10.60">
    <property type="entry name" value="Homeodomain-like"/>
    <property type="match status" value="1"/>
</dbReference>
<dbReference type="SUPFAM" id="SSF46689">
    <property type="entry name" value="Homeodomain-like"/>
    <property type="match status" value="2"/>
</dbReference>
<gene>
    <name evidence="5" type="ORF">Vau01_097540</name>
</gene>
<dbReference type="PROSITE" id="PS01124">
    <property type="entry name" value="HTH_ARAC_FAMILY_2"/>
    <property type="match status" value="1"/>
</dbReference>
<dbReference type="Pfam" id="PF12833">
    <property type="entry name" value="HTH_18"/>
    <property type="match status" value="1"/>
</dbReference>
<dbReference type="Proteomes" id="UP000612585">
    <property type="component" value="Unassembled WGS sequence"/>
</dbReference>
<dbReference type="InterPro" id="IPR052158">
    <property type="entry name" value="INH-QAR"/>
</dbReference>
<dbReference type="PROSITE" id="PS00041">
    <property type="entry name" value="HTH_ARAC_FAMILY_1"/>
    <property type="match status" value="1"/>
</dbReference>
<evidence type="ECO:0000256" key="3">
    <source>
        <dbReference type="ARBA" id="ARBA00023163"/>
    </source>
</evidence>
<dbReference type="PANTHER" id="PTHR43130:SF3">
    <property type="entry name" value="HTH-TYPE TRANSCRIPTIONAL REGULATOR RV1931C"/>
    <property type="match status" value="1"/>
</dbReference>